<dbReference type="PANTHER" id="PTHR33783">
    <property type="entry name" value="PROTEIN HAIKU1"/>
    <property type="match status" value="1"/>
</dbReference>
<protein>
    <recommendedName>
        <fullName evidence="4">VQ domain-containing protein</fullName>
    </recommendedName>
</protein>
<name>A0A8T2C256_9BRAS</name>
<dbReference type="EMBL" id="JAEFBK010000006">
    <property type="protein sequence ID" value="KAG7593697.1"/>
    <property type="molecule type" value="Genomic_DNA"/>
</dbReference>
<feature type="compositionally biased region" description="Polar residues" evidence="1">
    <location>
        <begin position="159"/>
        <end position="178"/>
    </location>
</feature>
<dbReference type="InterPro" id="IPR039612">
    <property type="entry name" value="VQ_5/9/14"/>
</dbReference>
<dbReference type="PANTHER" id="PTHR33783:SF5">
    <property type="entry name" value="VQ MOTIF-CONTAINING PROTEIN 5"/>
    <property type="match status" value="1"/>
</dbReference>
<dbReference type="AlphaFoldDB" id="A0A8T2C256"/>
<organism evidence="2 3">
    <name type="scientific">Arabidopsis thaliana x Arabidopsis arenosa</name>
    <dbReference type="NCBI Taxonomy" id="1240361"/>
    <lineage>
        <taxon>Eukaryota</taxon>
        <taxon>Viridiplantae</taxon>
        <taxon>Streptophyta</taxon>
        <taxon>Embryophyta</taxon>
        <taxon>Tracheophyta</taxon>
        <taxon>Spermatophyta</taxon>
        <taxon>Magnoliopsida</taxon>
        <taxon>eudicotyledons</taxon>
        <taxon>Gunneridae</taxon>
        <taxon>Pentapetalae</taxon>
        <taxon>rosids</taxon>
        <taxon>malvids</taxon>
        <taxon>Brassicales</taxon>
        <taxon>Brassicaceae</taxon>
        <taxon>Camelineae</taxon>
        <taxon>Arabidopsis</taxon>
    </lineage>
</organism>
<evidence type="ECO:0000313" key="2">
    <source>
        <dbReference type="EMBL" id="KAG7593697.1"/>
    </source>
</evidence>
<evidence type="ECO:0000256" key="1">
    <source>
        <dbReference type="SAM" id="MobiDB-lite"/>
    </source>
</evidence>
<dbReference type="Proteomes" id="UP000694240">
    <property type="component" value="Chromosome 6"/>
</dbReference>
<proteinExistence type="predicted"/>
<comment type="caution">
    <text evidence="2">The sequence shown here is derived from an EMBL/GenBank/DDBJ whole genome shotgun (WGS) entry which is preliminary data.</text>
</comment>
<feature type="compositionally biased region" description="Polar residues" evidence="1">
    <location>
        <begin position="186"/>
        <end position="196"/>
    </location>
</feature>
<gene>
    <name evidence="2" type="ORF">ISN45_Aa01g024820</name>
</gene>
<feature type="region of interest" description="Disordered" evidence="1">
    <location>
        <begin position="135"/>
        <end position="203"/>
    </location>
</feature>
<evidence type="ECO:0008006" key="4">
    <source>
        <dbReference type="Google" id="ProtNLM"/>
    </source>
</evidence>
<keyword evidence="3" id="KW-1185">Reference proteome</keyword>
<evidence type="ECO:0000313" key="3">
    <source>
        <dbReference type="Proteomes" id="UP000694240"/>
    </source>
</evidence>
<feature type="compositionally biased region" description="Polar residues" evidence="1">
    <location>
        <begin position="136"/>
        <end position="152"/>
    </location>
</feature>
<sequence length="220" mass="24990">MYQRPQNDYLRVKRKSNFDQLNADYNTIPQPAQPQPRVQVYIIDKNDFKSLVQQLTSSQSCDHLPQNIPNHQDIRPEPINRTSSIPPPNAMAGQEDPDVSLYMRYLQSLLEESSGSNGDQFEESLDEYHSYMMAQAHSQPQDPTQSMPQSNGFEPFPSSWFNGSPQQMQDASSLQSTRVEYPQPLTPNSTFSSMTQPGGFGPDLDCIGPDEIFEFSYEIN</sequence>
<accession>A0A8T2C256</accession>
<reference evidence="2 3" key="1">
    <citation type="submission" date="2020-12" db="EMBL/GenBank/DDBJ databases">
        <title>Concerted genomic and epigenomic changes stabilize Arabidopsis allopolyploids.</title>
        <authorList>
            <person name="Chen Z."/>
        </authorList>
    </citation>
    <scope>NUCLEOTIDE SEQUENCE [LARGE SCALE GENOMIC DNA]</scope>
    <source>
        <strain evidence="2">Allo738</strain>
        <tissue evidence="2">Leaf</tissue>
    </source>
</reference>